<name>A0ABR4KYI3_9EURO</name>
<dbReference type="SUPFAM" id="SSF49785">
    <property type="entry name" value="Galactose-binding domain-like"/>
    <property type="match status" value="1"/>
</dbReference>
<keyword evidence="4" id="KW-1185">Reference proteome</keyword>
<comment type="caution">
    <text evidence="3">The sequence shown here is derived from an EMBL/GenBank/DDBJ whole genome shotgun (WGS) entry which is preliminary data.</text>
</comment>
<dbReference type="InterPro" id="IPR050585">
    <property type="entry name" value="Xaa-Pro_dipeptidyl-ppase/CocE"/>
</dbReference>
<dbReference type="InterPro" id="IPR005674">
    <property type="entry name" value="CocE/Ser_esterase"/>
</dbReference>
<dbReference type="InterPro" id="IPR000383">
    <property type="entry name" value="Xaa-Pro-like_dom"/>
</dbReference>
<gene>
    <name evidence="3" type="ORF">BJY01DRAFT_261959</name>
</gene>
<dbReference type="EMBL" id="JBFXLU010000004">
    <property type="protein sequence ID" value="KAL2857317.1"/>
    <property type="molecule type" value="Genomic_DNA"/>
</dbReference>
<dbReference type="Gene3D" id="1.10.3020.20">
    <property type="match status" value="1"/>
</dbReference>
<reference evidence="3 4" key="1">
    <citation type="submission" date="2024-07" db="EMBL/GenBank/DDBJ databases">
        <title>Section-level genome sequencing and comparative genomics of Aspergillus sections Usti and Cavernicolus.</title>
        <authorList>
            <consortium name="Lawrence Berkeley National Laboratory"/>
            <person name="Nybo J.L."/>
            <person name="Vesth T.C."/>
            <person name="Theobald S."/>
            <person name="Frisvad J.C."/>
            <person name="Larsen T.O."/>
            <person name="Kjaerboelling I."/>
            <person name="Rothschild-Mancinelli K."/>
            <person name="Lyhne E.K."/>
            <person name="Kogle M.E."/>
            <person name="Barry K."/>
            <person name="Clum A."/>
            <person name="Na H."/>
            <person name="Ledsgaard L."/>
            <person name="Lin J."/>
            <person name="Lipzen A."/>
            <person name="Kuo A."/>
            <person name="Riley R."/>
            <person name="Mondo S."/>
            <person name="Labutti K."/>
            <person name="Haridas S."/>
            <person name="Pangalinan J."/>
            <person name="Salamov A.A."/>
            <person name="Simmons B.A."/>
            <person name="Magnuson J.K."/>
            <person name="Chen J."/>
            <person name="Drula E."/>
            <person name="Henrissat B."/>
            <person name="Wiebenga A."/>
            <person name="Lubbers R.J."/>
            <person name="Gomes A.C."/>
            <person name="Makela M.R."/>
            <person name="Stajich J."/>
            <person name="Grigoriev I.V."/>
            <person name="Mortensen U.H."/>
            <person name="De Vries R.P."/>
            <person name="Baker S.E."/>
            <person name="Andersen M.R."/>
        </authorList>
    </citation>
    <scope>NUCLEOTIDE SEQUENCE [LARGE SCALE GENOMIC DNA]</scope>
    <source>
        <strain evidence="3 4">CBS 123904</strain>
    </source>
</reference>
<evidence type="ECO:0000256" key="1">
    <source>
        <dbReference type="ARBA" id="ARBA00022801"/>
    </source>
</evidence>
<dbReference type="Pfam" id="PF02129">
    <property type="entry name" value="Peptidase_S15"/>
    <property type="match status" value="1"/>
</dbReference>
<dbReference type="PANTHER" id="PTHR43056">
    <property type="entry name" value="PEPTIDASE S9 PROLYL OLIGOPEPTIDASE"/>
    <property type="match status" value="1"/>
</dbReference>
<evidence type="ECO:0000313" key="4">
    <source>
        <dbReference type="Proteomes" id="UP001610446"/>
    </source>
</evidence>
<dbReference type="InterPro" id="IPR013736">
    <property type="entry name" value="Xaa-Pro_dipept_C"/>
</dbReference>
<dbReference type="SMART" id="SM00939">
    <property type="entry name" value="PepX_C"/>
    <property type="match status" value="1"/>
</dbReference>
<dbReference type="PANTHER" id="PTHR43056:SF10">
    <property type="entry name" value="COCE_NOND FAMILY, PUTATIVE (AFU_ORTHOLOGUE AFUA_7G00600)-RELATED"/>
    <property type="match status" value="1"/>
</dbReference>
<proteinExistence type="predicted"/>
<dbReference type="Gene3D" id="2.60.120.260">
    <property type="entry name" value="Galactose-binding domain-like"/>
    <property type="match status" value="1"/>
</dbReference>
<dbReference type="Gene3D" id="3.40.50.1820">
    <property type="entry name" value="alpha/beta hydrolase"/>
    <property type="match status" value="1"/>
</dbReference>
<accession>A0ABR4KYI3</accession>
<dbReference type="InterPro" id="IPR029058">
    <property type="entry name" value="AB_hydrolase_fold"/>
</dbReference>
<dbReference type="Proteomes" id="UP001610446">
    <property type="component" value="Unassembled WGS sequence"/>
</dbReference>
<dbReference type="SUPFAM" id="SSF53474">
    <property type="entry name" value="alpha/beta-Hydrolases"/>
    <property type="match status" value="1"/>
</dbReference>
<dbReference type="NCBIfam" id="TIGR00976">
    <property type="entry name" value="CocE_NonD"/>
    <property type="match status" value="1"/>
</dbReference>
<organism evidence="3 4">
    <name type="scientific">Aspergillus pseudoustus</name>
    <dbReference type="NCBI Taxonomy" id="1810923"/>
    <lineage>
        <taxon>Eukaryota</taxon>
        <taxon>Fungi</taxon>
        <taxon>Dikarya</taxon>
        <taxon>Ascomycota</taxon>
        <taxon>Pezizomycotina</taxon>
        <taxon>Eurotiomycetes</taxon>
        <taxon>Eurotiomycetidae</taxon>
        <taxon>Eurotiales</taxon>
        <taxon>Aspergillaceae</taxon>
        <taxon>Aspergillus</taxon>
        <taxon>Aspergillus subgen. Nidulantes</taxon>
    </lineage>
</organism>
<sequence length="592" mass="66807">MPPPVQLGLVPISNPSVGKNNYQGFNPRTEVLPAGWNGYNSRPLPVDILAEHDVGIRVRDGCVLYCDIYRPPTSGPTEQVPAILAWSPFGKKFNGLSMLKMLPWGVGIPHGTLSGLERFEGPDPAEYVQHGYAVINVDARGSGNSDGSVVIMGTQEAEDGYDVIEEIAKMDWCSGSVGLAGNSHLGIVQWFIASLRPPSLKAIAPWEAAGDLYREQFVRGGVWDSGLFDFITEHIIQGHHGLESFAEMYRRSPFQNAYWQDKRANIKNINIPTYVVASYSTFVHTQGSIRGWLEVDTPHKWLRWDPYQEWYDLWAVKESRDELLAFFDRFLKGKDNGFDKIPKVRMAVLKFGDKDPIYPLIEDDYPIPRTKYTSFYLQPNGSLALTPPTGSGSVTYFSELEKDGYQNVTFKYTFAEKTTLAGLPKAVLYMSTPDTDDMNIYVLVRKLDKDGKPMLNLNIPWKDAPIDSFDELDPKDHHNLLFYFGPLGVLKASRRKINESKSMHPQYPFHLHDGEQKLRKNEVVELQIGLWAMGIEYEAGESIRLEVSGQYPLFKDYTEEEKRNPLGEKGSVGHHVVHFGGEYQSHLVLPVV</sequence>
<evidence type="ECO:0000259" key="2">
    <source>
        <dbReference type="SMART" id="SM00939"/>
    </source>
</evidence>
<dbReference type="InterPro" id="IPR008979">
    <property type="entry name" value="Galactose-bd-like_sf"/>
</dbReference>
<feature type="domain" description="Xaa-Pro dipeptidyl-peptidase C-terminal" evidence="2">
    <location>
        <begin position="324"/>
        <end position="588"/>
    </location>
</feature>
<keyword evidence="1" id="KW-0378">Hydrolase</keyword>
<protein>
    <submittedName>
        <fullName evidence="3">Alpha/beta-hydrolase</fullName>
    </submittedName>
</protein>
<dbReference type="Pfam" id="PF08530">
    <property type="entry name" value="PepX_C"/>
    <property type="match status" value="1"/>
</dbReference>
<evidence type="ECO:0000313" key="3">
    <source>
        <dbReference type="EMBL" id="KAL2857317.1"/>
    </source>
</evidence>